<accession>A0A2P5FCQ5</accession>
<keyword evidence="2" id="KW-0808">Transferase</keyword>
<dbReference type="EMBL" id="JXTC01000044">
    <property type="protein sequence ID" value="PON95572.1"/>
    <property type="molecule type" value="Genomic_DNA"/>
</dbReference>
<dbReference type="PANTHER" id="PTHR42905">
    <property type="entry name" value="PHOSPHOENOLPYRUVATE CARBOXYLASE"/>
    <property type="match status" value="1"/>
</dbReference>
<dbReference type="PANTHER" id="PTHR42905:SF2">
    <property type="entry name" value="PHOSPHOENOLPYRUVATE CARBOXYLASE FAMILY PROTEIN"/>
    <property type="match status" value="1"/>
</dbReference>
<dbReference type="InParanoid" id="A0A2P5FCQ5"/>
<organism evidence="2 3">
    <name type="scientific">Trema orientale</name>
    <name type="common">Charcoal tree</name>
    <name type="synonym">Celtis orientalis</name>
    <dbReference type="NCBI Taxonomy" id="63057"/>
    <lineage>
        <taxon>Eukaryota</taxon>
        <taxon>Viridiplantae</taxon>
        <taxon>Streptophyta</taxon>
        <taxon>Embryophyta</taxon>
        <taxon>Tracheophyta</taxon>
        <taxon>Spermatophyta</taxon>
        <taxon>Magnoliopsida</taxon>
        <taxon>eudicotyledons</taxon>
        <taxon>Gunneridae</taxon>
        <taxon>Pentapetalae</taxon>
        <taxon>rosids</taxon>
        <taxon>fabids</taxon>
        <taxon>Rosales</taxon>
        <taxon>Cannabaceae</taxon>
        <taxon>Trema</taxon>
    </lineage>
</organism>
<gene>
    <name evidence="2" type="ORF">TorRG33x02_087180</name>
</gene>
<dbReference type="GO" id="GO:0016301">
    <property type="term" value="F:kinase activity"/>
    <property type="evidence" value="ECO:0007669"/>
    <property type="project" value="UniProtKB-KW"/>
</dbReference>
<dbReference type="InterPro" id="IPR039556">
    <property type="entry name" value="ICL/PEPM"/>
</dbReference>
<protein>
    <submittedName>
        <fullName evidence="2">Pyruvate/Phosphoenolpyruvate kinase-like domain containing protein</fullName>
    </submittedName>
</protein>
<comment type="caution">
    <text evidence="2">The sequence shown here is derived from an EMBL/GenBank/DDBJ whole genome shotgun (WGS) entry which is preliminary data.</text>
</comment>
<name>A0A2P5FCQ5_TREOI</name>
<dbReference type="InterPro" id="IPR015813">
    <property type="entry name" value="Pyrv/PenolPyrv_kinase-like_dom"/>
</dbReference>
<dbReference type="InterPro" id="IPR040442">
    <property type="entry name" value="Pyrv_kinase-like_dom_sf"/>
</dbReference>
<dbReference type="OrthoDB" id="1923844at2759"/>
<keyword evidence="2" id="KW-0670">Pyruvate</keyword>
<sequence length="285" mass="31318">MRIKAASDARRESESNIVIVARTDSRQVISFGESLRSAMAFADAGADVIFIDALTSKEEMKEFCEIAPLVPKLANMLEGGSKTPILSPSELENIGYKLVLYPLSLLGASIRAMQDALMAIKGGQIPPPGCRPCFEEIKEILGFNTYYEEEKRYANRSQLSSQKVSPSPYGVKQWVRDKAERKERTSECPMVEVDMYAICGADVSREPLPAILSQKFLLKITDSCEVEHLHQELCAGELEGIHNAIPALGGLDIKELLDGANNQVGGTLLLDVKDALGDRIQIFLE</sequence>
<dbReference type="CDD" id="cd00377">
    <property type="entry name" value="ICL_PEPM"/>
    <property type="match status" value="1"/>
</dbReference>
<keyword evidence="3" id="KW-1185">Reference proteome</keyword>
<evidence type="ECO:0000256" key="1">
    <source>
        <dbReference type="ARBA" id="ARBA00023531"/>
    </source>
</evidence>
<evidence type="ECO:0000313" key="2">
    <source>
        <dbReference type="EMBL" id="PON95572.1"/>
    </source>
</evidence>
<dbReference type="Pfam" id="PF13714">
    <property type="entry name" value="PEP_mutase"/>
    <property type="match status" value="1"/>
</dbReference>
<dbReference type="Proteomes" id="UP000237000">
    <property type="component" value="Unassembled WGS sequence"/>
</dbReference>
<dbReference type="GO" id="GO:0004451">
    <property type="term" value="F:isocitrate lyase activity"/>
    <property type="evidence" value="ECO:0007669"/>
    <property type="project" value="UniProtKB-EC"/>
</dbReference>
<dbReference type="STRING" id="63057.A0A2P5FCQ5"/>
<proteinExistence type="predicted"/>
<evidence type="ECO:0000313" key="3">
    <source>
        <dbReference type="Proteomes" id="UP000237000"/>
    </source>
</evidence>
<dbReference type="Gene3D" id="3.20.20.60">
    <property type="entry name" value="Phosphoenolpyruvate-binding domains"/>
    <property type="match status" value="1"/>
</dbReference>
<reference evidence="3" key="1">
    <citation type="submission" date="2016-06" db="EMBL/GenBank/DDBJ databases">
        <title>Parallel loss of symbiosis genes in relatives of nitrogen-fixing non-legume Parasponia.</title>
        <authorList>
            <person name="Van Velzen R."/>
            <person name="Holmer R."/>
            <person name="Bu F."/>
            <person name="Rutten L."/>
            <person name="Van Zeijl A."/>
            <person name="Liu W."/>
            <person name="Santuari L."/>
            <person name="Cao Q."/>
            <person name="Sharma T."/>
            <person name="Shen D."/>
            <person name="Roswanjaya Y."/>
            <person name="Wardhani T."/>
            <person name="Kalhor M.S."/>
            <person name="Jansen J."/>
            <person name="Van den Hoogen J."/>
            <person name="Gungor B."/>
            <person name="Hartog M."/>
            <person name="Hontelez J."/>
            <person name="Verver J."/>
            <person name="Yang W.-C."/>
            <person name="Schijlen E."/>
            <person name="Repin R."/>
            <person name="Schilthuizen M."/>
            <person name="Schranz E."/>
            <person name="Heidstra R."/>
            <person name="Miyata K."/>
            <person name="Fedorova E."/>
            <person name="Kohlen W."/>
            <person name="Bisseling T."/>
            <person name="Smit S."/>
            <person name="Geurts R."/>
        </authorList>
    </citation>
    <scope>NUCLEOTIDE SEQUENCE [LARGE SCALE GENOMIC DNA]</scope>
    <source>
        <strain evidence="3">cv. RG33-2</strain>
    </source>
</reference>
<keyword evidence="2" id="KW-0418">Kinase</keyword>
<dbReference type="AlphaFoldDB" id="A0A2P5FCQ5"/>
<comment type="catalytic activity">
    <reaction evidence="1">
        <text>D-threo-isocitrate = glyoxylate + succinate</text>
        <dbReference type="Rhea" id="RHEA:13245"/>
        <dbReference type="ChEBI" id="CHEBI:15562"/>
        <dbReference type="ChEBI" id="CHEBI:30031"/>
        <dbReference type="ChEBI" id="CHEBI:36655"/>
        <dbReference type="EC" id="4.1.3.1"/>
    </reaction>
</comment>
<dbReference type="SUPFAM" id="SSF51621">
    <property type="entry name" value="Phosphoenolpyruvate/pyruvate domain"/>
    <property type="match status" value="1"/>
</dbReference>